<dbReference type="InterPro" id="IPR029055">
    <property type="entry name" value="Ntn_hydrolases_N"/>
</dbReference>
<dbReference type="Proteomes" id="UP001189429">
    <property type="component" value="Unassembled WGS sequence"/>
</dbReference>
<evidence type="ECO:0000313" key="5">
    <source>
        <dbReference type="EMBL" id="CAK0897389.1"/>
    </source>
</evidence>
<dbReference type="InterPro" id="IPR029132">
    <property type="entry name" value="CBAH/NAAA_C"/>
</dbReference>
<accession>A0ABN9XEF2</accession>
<dbReference type="Gene3D" id="3.60.60.10">
    <property type="entry name" value="Penicillin V Acylase, Chain A"/>
    <property type="match status" value="1"/>
</dbReference>
<evidence type="ECO:0000256" key="2">
    <source>
        <dbReference type="ARBA" id="ARBA00022801"/>
    </source>
</evidence>
<evidence type="ECO:0000256" key="1">
    <source>
        <dbReference type="ARBA" id="ARBA00006625"/>
    </source>
</evidence>
<protein>
    <recommendedName>
        <fullName evidence="4">Choloylglycine hydrolase/NAAA C-terminal domain-containing protein</fullName>
    </recommendedName>
</protein>
<feature type="region of interest" description="Disordered" evidence="3">
    <location>
        <begin position="1"/>
        <end position="28"/>
    </location>
</feature>
<sequence length="402" mass="44316">MRIQTSTGRRASGVVSPGSSDATRSHLSQSRVGEIEMYWQLKCIISPKASCMGLSVKAHVALLVFSVAGASACSNFAMDNDFRISVRTMDLRALPAVQWTIATKPQGSKGLRASKHGYAAFILALGQIEYDSIVVGGLNDAGLSCDLQTLLGTEYPPHNTSTDNIAASQFCRWALEGHGSIAELKAGLPSVNFVAPPITEPIGAAHWVFRDANGKGVVVEFLEGQMKVFDDNNDAGQTGFGIMTNEPRFEWQLQAVWHLKWKQSLARPSVSMPGSWYPDERFERIYLVKSGMPAPKEYQEAVMQAVHVLNTITVPMGNQIGTDSGTGEGRGDHTQWGVVYDHKRKIMYWRSQANQNMQRLRLADAEIAIGMKERYLAVESPRLPWYNDASLDFSYDQLQAVV</sequence>
<comment type="similarity">
    <text evidence="1">Belongs to the peptidase C59 family.</text>
</comment>
<evidence type="ECO:0000256" key="3">
    <source>
        <dbReference type="SAM" id="MobiDB-lite"/>
    </source>
</evidence>
<gene>
    <name evidence="5" type="ORF">PCOR1329_LOCUS75579</name>
</gene>
<keyword evidence="6" id="KW-1185">Reference proteome</keyword>
<feature type="compositionally biased region" description="Polar residues" evidence="3">
    <location>
        <begin position="17"/>
        <end position="28"/>
    </location>
</feature>
<reference evidence="5" key="1">
    <citation type="submission" date="2023-10" db="EMBL/GenBank/DDBJ databases">
        <authorList>
            <person name="Chen Y."/>
            <person name="Shah S."/>
            <person name="Dougan E. K."/>
            <person name="Thang M."/>
            <person name="Chan C."/>
        </authorList>
    </citation>
    <scope>NUCLEOTIDE SEQUENCE [LARGE SCALE GENOMIC DNA]</scope>
</reference>
<organism evidence="5 6">
    <name type="scientific">Prorocentrum cordatum</name>
    <dbReference type="NCBI Taxonomy" id="2364126"/>
    <lineage>
        <taxon>Eukaryota</taxon>
        <taxon>Sar</taxon>
        <taxon>Alveolata</taxon>
        <taxon>Dinophyceae</taxon>
        <taxon>Prorocentrales</taxon>
        <taxon>Prorocentraceae</taxon>
        <taxon>Prorocentrum</taxon>
    </lineage>
</organism>
<comment type="caution">
    <text evidence="5">The sequence shown here is derived from an EMBL/GenBank/DDBJ whole genome shotgun (WGS) entry which is preliminary data.</text>
</comment>
<dbReference type="PANTHER" id="PTHR35527:SF2">
    <property type="entry name" value="HYDROLASE"/>
    <property type="match status" value="1"/>
</dbReference>
<name>A0ABN9XEF2_9DINO</name>
<dbReference type="InterPro" id="IPR052193">
    <property type="entry name" value="Peptidase_C59"/>
</dbReference>
<dbReference type="Pfam" id="PF02275">
    <property type="entry name" value="CBAH"/>
    <property type="match status" value="1"/>
</dbReference>
<evidence type="ECO:0000259" key="4">
    <source>
        <dbReference type="Pfam" id="PF02275"/>
    </source>
</evidence>
<dbReference type="EMBL" id="CAUYUJ010020326">
    <property type="protein sequence ID" value="CAK0897389.1"/>
    <property type="molecule type" value="Genomic_DNA"/>
</dbReference>
<keyword evidence="2" id="KW-0378">Hydrolase</keyword>
<proteinExistence type="inferred from homology"/>
<evidence type="ECO:0000313" key="6">
    <source>
        <dbReference type="Proteomes" id="UP001189429"/>
    </source>
</evidence>
<dbReference type="PANTHER" id="PTHR35527">
    <property type="entry name" value="CHOLOYLGLYCINE HYDROLASE"/>
    <property type="match status" value="1"/>
</dbReference>
<dbReference type="SUPFAM" id="SSF56235">
    <property type="entry name" value="N-terminal nucleophile aminohydrolases (Ntn hydrolases)"/>
    <property type="match status" value="1"/>
</dbReference>
<feature type="domain" description="Choloylglycine hydrolase/NAAA C-terminal" evidence="4">
    <location>
        <begin position="84"/>
        <end position="366"/>
    </location>
</feature>